<evidence type="ECO:0000313" key="1">
    <source>
        <dbReference type="EMBL" id="ACU63734.1"/>
    </source>
</evidence>
<accession>A0A979GAH2</accession>
<gene>
    <name evidence="1" type="ordered locus">Cpin_6329</name>
</gene>
<reference evidence="1 2" key="2">
    <citation type="journal article" date="2010" name="Stand. Genomic Sci.">
        <title>Complete genome sequence of Chitinophaga pinensis type strain (UQM 2034).</title>
        <authorList>
            <person name="Glavina Del Rio T."/>
            <person name="Abt B."/>
            <person name="Spring S."/>
            <person name="Lapidus A."/>
            <person name="Nolan M."/>
            <person name="Tice H."/>
            <person name="Copeland A."/>
            <person name="Cheng J.F."/>
            <person name="Chen F."/>
            <person name="Bruce D."/>
            <person name="Goodwin L."/>
            <person name="Pitluck S."/>
            <person name="Ivanova N."/>
            <person name="Mavromatis K."/>
            <person name="Mikhailova N."/>
            <person name="Pati A."/>
            <person name="Chen A."/>
            <person name="Palaniappan K."/>
            <person name="Land M."/>
            <person name="Hauser L."/>
            <person name="Chang Y.J."/>
            <person name="Jeffries C.D."/>
            <person name="Chain P."/>
            <person name="Saunders E."/>
            <person name="Detter J.C."/>
            <person name="Brettin T."/>
            <person name="Rohde M."/>
            <person name="Goker M."/>
            <person name="Bristow J."/>
            <person name="Eisen J.A."/>
            <person name="Markowitz V."/>
            <person name="Hugenholtz P."/>
            <person name="Kyrpides N.C."/>
            <person name="Klenk H.P."/>
            <person name="Lucas S."/>
        </authorList>
    </citation>
    <scope>NUCLEOTIDE SEQUENCE [LARGE SCALE GENOMIC DNA]</scope>
    <source>
        <strain evidence="2">ATCC 43595 / DSM 2588 / LMG 13176 / NBRC 15968 / NCIMB 11800 / UQM 2034</strain>
    </source>
</reference>
<protein>
    <submittedName>
        <fullName evidence="1">Uncharacterized protein</fullName>
    </submittedName>
</protein>
<sequence>MIILKIFAANGELLETRKEGITPDNISMYAKQTSLERVEGYLKCLEDIISGLNDVIWGKHKYRPDSKQMIATNTEKFLGEKQRFLEYGKQNNSERDQGYSDCVEDVVLGLNDIIWGKNKIIPDTRHMIGANTEKFLKEKEKLLKCGKSFVEKMAPENNDPVP</sequence>
<dbReference type="RefSeq" id="WP_012793899.1">
    <property type="nucleotide sequence ID" value="NC_013132.1"/>
</dbReference>
<dbReference type="KEGG" id="cpi:Cpin_6329"/>
<dbReference type="EMBL" id="CP001699">
    <property type="protein sequence ID" value="ACU63734.1"/>
    <property type="molecule type" value="Genomic_DNA"/>
</dbReference>
<evidence type="ECO:0000313" key="2">
    <source>
        <dbReference type="Proteomes" id="UP000002215"/>
    </source>
</evidence>
<name>A0A979GAH2_CHIPD</name>
<reference evidence="2" key="1">
    <citation type="submission" date="2009-08" db="EMBL/GenBank/DDBJ databases">
        <title>The complete genome of Chitinophaga pinensis DSM 2588.</title>
        <authorList>
            <consortium name="US DOE Joint Genome Institute (JGI-PGF)"/>
            <person name="Lucas S."/>
            <person name="Copeland A."/>
            <person name="Lapidus A."/>
            <person name="Glavina del Rio T."/>
            <person name="Dalin E."/>
            <person name="Tice H."/>
            <person name="Bruce D."/>
            <person name="Goodwin L."/>
            <person name="Pitluck S."/>
            <person name="Kyrpides N."/>
            <person name="Mavromatis K."/>
            <person name="Ivanova N."/>
            <person name="Mikhailova N."/>
            <person name="Sims D."/>
            <person name="Meinche L."/>
            <person name="Brettin T."/>
            <person name="Detter J.C."/>
            <person name="Han C."/>
            <person name="Larimer F."/>
            <person name="Land M."/>
            <person name="Hauser L."/>
            <person name="Markowitz V."/>
            <person name="Cheng J.-F."/>
            <person name="Hugenholtz P."/>
            <person name="Woyke T."/>
            <person name="Wu D."/>
            <person name="Spring S."/>
            <person name="Klenk H.-P."/>
            <person name="Eisen J.A."/>
        </authorList>
    </citation>
    <scope>NUCLEOTIDE SEQUENCE [LARGE SCALE GENOMIC DNA]</scope>
    <source>
        <strain evidence="2">ATCC 43595 / DSM 2588 / LMG 13176 / NBRC 15968 / NCIMB 11800 / UQM 2034</strain>
    </source>
</reference>
<dbReference type="AlphaFoldDB" id="A0A979GAH2"/>
<organism evidence="1 2">
    <name type="scientific">Chitinophaga pinensis (strain ATCC 43595 / DSM 2588 / LMG 13176 / NBRC 15968 / NCIMB 11800 / UQM 2034)</name>
    <dbReference type="NCBI Taxonomy" id="485918"/>
    <lineage>
        <taxon>Bacteria</taxon>
        <taxon>Pseudomonadati</taxon>
        <taxon>Bacteroidota</taxon>
        <taxon>Chitinophagia</taxon>
        <taxon>Chitinophagales</taxon>
        <taxon>Chitinophagaceae</taxon>
        <taxon>Chitinophaga</taxon>
    </lineage>
</organism>
<dbReference type="Proteomes" id="UP000002215">
    <property type="component" value="Chromosome"/>
</dbReference>
<proteinExistence type="predicted"/>